<comment type="caution">
    <text evidence="8">The sequence shown here is derived from an EMBL/GenBank/DDBJ whole genome shotgun (WGS) entry which is preliminary data.</text>
</comment>
<dbReference type="GO" id="GO:0016301">
    <property type="term" value="F:kinase activity"/>
    <property type="evidence" value="ECO:0007669"/>
    <property type="project" value="UniProtKB-KW"/>
</dbReference>
<accession>A0ABS7GB52</accession>
<organism evidence="8 9">
    <name type="scientific">Chitinophaga rhizophila</name>
    <dbReference type="NCBI Taxonomy" id="2866212"/>
    <lineage>
        <taxon>Bacteria</taxon>
        <taxon>Pseudomonadati</taxon>
        <taxon>Bacteroidota</taxon>
        <taxon>Chitinophagia</taxon>
        <taxon>Chitinophagales</taxon>
        <taxon>Chitinophagaceae</taxon>
        <taxon>Chitinophaga</taxon>
    </lineage>
</organism>
<dbReference type="EMBL" id="JAICCF010000002">
    <property type="protein sequence ID" value="MBW8684896.1"/>
    <property type="molecule type" value="Genomic_DNA"/>
</dbReference>
<name>A0ABS7GB52_9BACT</name>
<dbReference type="EC" id="2.7.1.71" evidence="7"/>
<evidence type="ECO:0000313" key="9">
    <source>
        <dbReference type="Proteomes" id="UP000812961"/>
    </source>
</evidence>
<dbReference type="Pfam" id="PF01202">
    <property type="entry name" value="SKI"/>
    <property type="match status" value="1"/>
</dbReference>
<comment type="similarity">
    <text evidence="7">Belongs to the shikimate kinase family.</text>
</comment>
<dbReference type="HAMAP" id="MF_00109">
    <property type="entry name" value="Shikimate_kinase"/>
    <property type="match status" value="1"/>
</dbReference>
<proteinExistence type="inferred from homology"/>
<feature type="binding site" evidence="7">
    <location>
        <position position="117"/>
    </location>
    <ligand>
        <name>ATP</name>
        <dbReference type="ChEBI" id="CHEBI:30616"/>
    </ligand>
</feature>
<feature type="binding site" evidence="7">
    <location>
        <position position="139"/>
    </location>
    <ligand>
        <name>substrate</name>
    </ligand>
</feature>
<comment type="catalytic activity">
    <reaction evidence="7">
        <text>shikimate + ATP = 3-phosphoshikimate + ADP + H(+)</text>
        <dbReference type="Rhea" id="RHEA:13121"/>
        <dbReference type="ChEBI" id="CHEBI:15378"/>
        <dbReference type="ChEBI" id="CHEBI:30616"/>
        <dbReference type="ChEBI" id="CHEBI:36208"/>
        <dbReference type="ChEBI" id="CHEBI:145989"/>
        <dbReference type="ChEBI" id="CHEBI:456216"/>
        <dbReference type="EC" id="2.7.1.71"/>
    </reaction>
</comment>
<feature type="binding site" evidence="7">
    <location>
        <position position="78"/>
    </location>
    <ligand>
        <name>substrate</name>
    </ligand>
</feature>
<sequence>MKIFLLGFMGAGKTYWGKQLAEHLSLPFYDLDDVIVESEAMSISDIFATKGEDYFRQQENYWLKELSRNDSFLISCGGGAPCFQDNMDIMNNSGTTIWLNPDLSLIVERLKRKKSKRPLIQDLDDDELLGFVEKKLAERVPFYEQAQLTIAESETINLNSFIQRLDGIKTVEGQ</sequence>
<keyword evidence="3 7" id="KW-0547">Nucleotide-binding</keyword>
<evidence type="ECO:0000256" key="7">
    <source>
        <dbReference type="HAMAP-Rule" id="MF_00109"/>
    </source>
</evidence>
<feature type="binding site" evidence="7">
    <location>
        <begin position="10"/>
        <end position="15"/>
    </location>
    <ligand>
        <name>ATP</name>
        <dbReference type="ChEBI" id="CHEBI:30616"/>
    </ligand>
</feature>
<keyword evidence="1 7" id="KW-0028">Amino-acid biosynthesis</keyword>
<dbReference type="InterPro" id="IPR000623">
    <property type="entry name" value="Shikimate_kinase/TSH1"/>
</dbReference>
<dbReference type="InterPro" id="IPR027417">
    <property type="entry name" value="P-loop_NTPase"/>
</dbReference>
<dbReference type="PANTHER" id="PTHR21087:SF16">
    <property type="entry name" value="SHIKIMATE KINASE 1, CHLOROPLASTIC"/>
    <property type="match status" value="1"/>
</dbReference>
<dbReference type="Gene3D" id="3.40.50.300">
    <property type="entry name" value="P-loop containing nucleotide triphosphate hydrolases"/>
    <property type="match status" value="1"/>
</dbReference>
<keyword evidence="5 7" id="KW-0067">ATP-binding</keyword>
<evidence type="ECO:0000256" key="5">
    <source>
        <dbReference type="ARBA" id="ARBA00022840"/>
    </source>
</evidence>
<comment type="caution">
    <text evidence="7">Lacks conserved residue(s) required for the propagation of feature annotation.</text>
</comment>
<reference evidence="8 9" key="1">
    <citation type="submission" date="2021-08" db="EMBL/GenBank/DDBJ databases">
        <title>The genome sequence of Chitinophaga sp. B61.</title>
        <authorList>
            <person name="Zhang X."/>
        </authorList>
    </citation>
    <scope>NUCLEOTIDE SEQUENCE [LARGE SCALE GENOMIC DNA]</scope>
    <source>
        <strain evidence="8 9">B61</strain>
    </source>
</reference>
<dbReference type="InterPro" id="IPR031322">
    <property type="entry name" value="Shikimate/glucono_kinase"/>
</dbReference>
<dbReference type="PANTHER" id="PTHR21087">
    <property type="entry name" value="SHIKIMATE KINASE"/>
    <property type="match status" value="1"/>
</dbReference>
<dbReference type="RefSeq" id="WP_220250101.1">
    <property type="nucleotide sequence ID" value="NZ_JAICCF010000002.1"/>
</dbReference>
<comment type="pathway">
    <text evidence="7">Metabolic intermediate biosynthesis; chorismate biosynthesis; chorismate from D-erythrose 4-phosphate and phosphoenolpyruvate: step 5/7.</text>
</comment>
<gene>
    <name evidence="7" type="primary">aroK</name>
    <name evidence="8" type="ORF">K1Y79_11190</name>
</gene>
<evidence type="ECO:0000256" key="1">
    <source>
        <dbReference type="ARBA" id="ARBA00022605"/>
    </source>
</evidence>
<dbReference type="CDD" id="cd00464">
    <property type="entry name" value="SK"/>
    <property type="match status" value="1"/>
</dbReference>
<protein>
    <recommendedName>
        <fullName evidence="7">Shikimate kinase</fullName>
        <shortName evidence="7">SK</shortName>
        <ecNumber evidence="7">2.7.1.71</ecNumber>
    </recommendedName>
</protein>
<comment type="subunit">
    <text evidence="7">Monomer.</text>
</comment>
<evidence type="ECO:0000256" key="4">
    <source>
        <dbReference type="ARBA" id="ARBA00022777"/>
    </source>
</evidence>
<comment type="subcellular location">
    <subcellularLocation>
        <location evidence="7">Cytoplasm</location>
    </subcellularLocation>
</comment>
<evidence type="ECO:0000256" key="6">
    <source>
        <dbReference type="ARBA" id="ARBA00023141"/>
    </source>
</evidence>
<evidence type="ECO:0000256" key="3">
    <source>
        <dbReference type="ARBA" id="ARBA00022741"/>
    </source>
</evidence>
<dbReference type="SUPFAM" id="SSF52540">
    <property type="entry name" value="P-loop containing nucleoside triphosphate hydrolases"/>
    <property type="match status" value="1"/>
</dbReference>
<keyword evidence="7" id="KW-0963">Cytoplasm</keyword>
<keyword evidence="9" id="KW-1185">Reference proteome</keyword>
<comment type="function">
    <text evidence="7">Catalyzes the specific phosphorylation of the 3-hydroxyl group of shikimic acid using ATP as a cosubstrate.</text>
</comment>
<keyword evidence="2 7" id="KW-0808">Transferase</keyword>
<evidence type="ECO:0000256" key="2">
    <source>
        <dbReference type="ARBA" id="ARBA00022679"/>
    </source>
</evidence>
<feature type="binding site" evidence="7">
    <location>
        <position position="32"/>
    </location>
    <ligand>
        <name>substrate</name>
    </ligand>
</feature>
<feature type="binding site" evidence="7">
    <location>
        <position position="56"/>
    </location>
    <ligand>
        <name>substrate</name>
    </ligand>
</feature>
<evidence type="ECO:0000313" key="8">
    <source>
        <dbReference type="EMBL" id="MBW8684896.1"/>
    </source>
</evidence>
<dbReference type="PRINTS" id="PR01100">
    <property type="entry name" value="SHIKIMTKNASE"/>
</dbReference>
<dbReference type="Proteomes" id="UP000812961">
    <property type="component" value="Unassembled WGS sequence"/>
</dbReference>
<keyword evidence="4 7" id="KW-0418">Kinase</keyword>
<comment type="cofactor">
    <cofactor evidence="7">
        <name>Mg(2+)</name>
        <dbReference type="ChEBI" id="CHEBI:18420"/>
    </cofactor>
    <text evidence="7">Binds 1 Mg(2+) ion per subunit.</text>
</comment>
<keyword evidence="6 7" id="KW-0057">Aromatic amino acid biosynthesis</keyword>
<keyword evidence="7" id="KW-0479">Metal-binding</keyword>
<feature type="binding site" evidence="7">
    <location>
        <position position="14"/>
    </location>
    <ligand>
        <name>Mg(2+)</name>
        <dbReference type="ChEBI" id="CHEBI:18420"/>
    </ligand>
</feature>
<keyword evidence="7" id="KW-0460">Magnesium</keyword>